<dbReference type="InterPro" id="IPR012347">
    <property type="entry name" value="Ferritin-like"/>
</dbReference>
<dbReference type="EMBL" id="AQQV01000002">
    <property type="protein sequence ID" value="ORE87251.1"/>
    <property type="molecule type" value="Genomic_DNA"/>
</dbReference>
<organism evidence="3 4">
    <name type="scientific">Oceanococcus atlanticus</name>
    <dbReference type="NCBI Taxonomy" id="1317117"/>
    <lineage>
        <taxon>Bacteria</taxon>
        <taxon>Pseudomonadati</taxon>
        <taxon>Pseudomonadota</taxon>
        <taxon>Gammaproteobacteria</taxon>
        <taxon>Chromatiales</taxon>
        <taxon>Oceanococcaceae</taxon>
        <taxon>Oceanococcus</taxon>
    </lineage>
</organism>
<evidence type="ECO:0000313" key="4">
    <source>
        <dbReference type="Proteomes" id="UP000192342"/>
    </source>
</evidence>
<dbReference type="PANTHER" id="PTHR36933:SF1">
    <property type="entry name" value="SLL0788 PROTEIN"/>
    <property type="match status" value="1"/>
</dbReference>
<dbReference type="STRING" id="1317117.ATO7_09427"/>
<name>A0A1Y1SE93_9GAMM</name>
<gene>
    <name evidence="3" type="ORF">ATO7_09427</name>
</gene>
<sequence>MKHALTLMAAVACGVFGAWLTMPQAAPAHYADNTPGVVDIGFAQHMSQHHDQAIFLATLFLHGHESGLNGFAEAVRQNQLLELGQMRGWLSLWDQALAPSGRSMDWMLAGQRPPDAKLKAYLVACENSASGMPGLATGAQIEQLDRAHAEARDRLFLNLMMAHHEGGLPMLEFAAREARLTPVRQLAQRMLMAQTRETVQMQLALAQLSANQ</sequence>
<evidence type="ECO:0000259" key="2">
    <source>
        <dbReference type="Pfam" id="PF03713"/>
    </source>
</evidence>
<evidence type="ECO:0000256" key="1">
    <source>
        <dbReference type="SAM" id="SignalP"/>
    </source>
</evidence>
<dbReference type="InterPro" id="IPR005183">
    <property type="entry name" value="DUF305_CopM-like"/>
</dbReference>
<dbReference type="Proteomes" id="UP000192342">
    <property type="component" value="Unassembled WGS sequence"/>
</dbReference>
<feature type="domain" description="DUF305" evidence="2">
    <location>
        <begin position="39"/>
        <end position="203"/>
    </location>
</feature>
<dbReference type="AlphaFoldDB" id="A0A1Y1SE93"/>
<comment type="caution">
    <text evidence="3">The sequence shown here is derived from an EMBL/GenBank/DDBJ whole genome shotgun (WGS) entry which is preliminary data.</text>
</comment>
<dbReference type="RefSeq" id="WP_083561483.1">
    <property type="nucleotide sequence ID" value="NZ_AQQV01000002.1"/>
</dbReference>
<keyword evidence="4" id="KW-1185">Reference proteome</keyword>
<dbReference type="Gene3D" id="1.20.1260.10">
    <property type="match status" value="1"/>
</dbReference>
<dbReference type="PANTHER" id="PTHR36933">
    <property type="entry name" value="SLL0788 PROTEIN"/>
    <property type="match status" value="1"/>
</dbReference>
<dbReference type="OrthoDB" id="8603558at2"/>
<feature type="signal peptide" evidence="1">
    <location>
        <begin position="1"/>
        <end position="28"/>
    </location>
</feature>
<dbReference type="Pfam" id="PF03713">
    <property type="entry name" value="DUF305"/>
    <property type="match status" value="1"/>
</dbReference>
<evidence type="ECO:0000313" key="3">
    <source>
        <dbReference type="EMBL" id="ORE87251.1"/>
    </source>
</evidence>
<accession>A0A1Y1SE93</accession>
<reference evidence="3 4" key="1">
    <citation type="submission" date="2013-04" db="EMBL/GenBank/DDBJ databases">
        <title>Oceanococcus atlanticus 22II-S10r2 Genome Sequencing.</title>
        <authorList>
            <person name="Lai Q."/>
            <person name="Li G."/>
            <person name="Shao Z."/>
        </authorList>
    </citation>
    <scope>NUCLEOTIDE SEQUENCE [LARGE SCALE GENOMIC DNA]</scope>
    <source>
        <strain evidence="3 4">22II-S10r2</strain>
    </source>
</reference>
<feature type="chain" id="PRO_5012575864" description="DUF305 domain-containing protein" evidence="1">
    <location>
        <begin position="29"/>
        <end position="212"/>
    </location>
</feature>
<proteinExistence type="predicted"/>
<keyword evidence="1" id="KW-0732">Signal</keyword>
<protein>
    <recommendedName>
        <fullName evidence="2">DUF305 domain-containing protein</fullName>
    </recommendedName>
</protein>